<dbReference type="GO" id="GO:0003712">
    <property type="term" value="F:transcription coregulator activity"/>
    <property type="evidence" value="ECO:0000318"/>
    <property type="project" value="GO_Central"/>
</dbReference>
<feature type="compositionally biased region" description="Basic and acidic residues" evidence="8">
    <location>
        <begin position="63"/>
        <end position="73"/>
    </location>
</feature>
<evidence type="ECO:0000256" key="1">
    <source>
        <dbReference type="ARBA" id="ARBA00004123"/>
    </source>
</evidence>
<feature type="region of interest" description="Disordered" evidence="8">
    <location>
        <begin position="51"/>
        <end position="73"/>
    </location>
</feature>
<keyword evidence="5" id="KW-0804">Transcription</keyword>
<dbReference type="HOGENOM" id="CLU_1671409_0_0_1"/>
<accession>A7SW44</accession>
<dbReference type="InParanoid" id="A7SW44"/>
<reference evidence="9 10" key="1">
    <citation type="journal article" date="2007" name="Science">
        <title>Sea anemone genome reveals ancestral eumetazoan gene repertoire and genomic organization.</title>
        <authorList>
            <person name="Putnam N.H."/>
            <person name="Srivastava M."/>
            <person name="Hellsten U."/>
            <person name="Dirks B."/>
            <person name="Chapman J."/>
            <person name="Salamov A."/>
            <person name="Terry A."/>
            <person name="Shapiro H."/>
            <person name="Lindquist E."/>
            <person name="Kapitonov V.V."/>
            <person name="Jurka J."/>
            <person name="Genikhovich G."/>
            <person name="Grigoriev I.V."/>
            <person name="Lucas S.M."/>
            <person name="Steele R.E."/>
            <person name="Finnerty J.R."/>
            <person name="Technau U."/>
            <person name="Martindale M.Q."/>
            <person name="Rokhsar D.S."/>
        </authorList>
    </citation>
    <scope>NUCLEOTIDE SEQUENCE [LARGE SCALE GENOMIC DNA]</scope>
    <source>
        <strain evidence="10">CH2 X CH6</strain>
    </source>
</reference>
<proteinExistence type="inferred from homology"/>
<evidence type="ECO:0000256" key="5">
    <source>
        <dbReference type="ARBA" id="ARBA00023163"/>
    </source>
</evidence>
<dbReference type="Pfam" id="PF11568">
    <property type="entry name" value="Med29"/>
    <property type="match status" value="1"/>
</dbReference>
<dbReference type="PANTHER" id="PTHR28314">
    <property type="entry name" value="MEDIATOR OF RNA POLYMERASE II TRANSCRIPTION SUBUNIT 29"/>
    <property type="match status" value="1"/>
</dbReference>
<evidence type="ECO:0000313" key="9">
    <source>
        <dbReference type="EMBL" id="EDO32077.1"/>
    </source>
</evidence>
<dbReference type="GO" id="GO:0016592">
    <property type="term" value="C:mediator complex"/>
    <property type="evidence" value="ECO:0000318"/>
    <property type="project" value="GO_Central"/>
</dbReference>
<dbReference type="AlphaFoldDB" id="A7SW44"/>
<evidence type="ECO:0000313" key="10">
    <source>
        <dbReference type="Proteomes" id="UP000001593"/>
    </source>
</evidence>
<evidence type="ECO:0000256" key="8">
    <source>
        <dbReference type="SAM" id="MobiDB-lite"/>
    </source>
</evidence>
<sequence>MAASGGGGTSSQPMESEQITRLKGLLLQYIRPNILSLLNQSDLALQQNVYSDTGVPGKSADNPNKEPTTENPHRLEKTMEDVLNSCDLMEDLLQTMKETEIQTLCSAKYSPRPVTHNKGDTSQETQSYPEYLESISQQIKSRMELQELLSDFVRSKLT</sequence>
<dbReference type="PANTHER" id="PTHR28314:SF1">
    <property type="entry name" value="MEDIATOR OF RNA POLYMERASE II TRANSCRIPTION SUBUNIT 29"/>
    <property type="match status" value="1"/>
</dbReference>
<comment type="subcellular location">
    <subcellularLocation>
        <location evidence="1">Nucleus</location>
    </subcellularLocation>
</comment>
<dbReference type="OMA" id="PMESEQI"/>
<comment type="similarity">
    <text evidence="2">Belongs to the Mediator complex subunit 29 family.</text>
</comment>
<dbReference type="EMBL" id="DS469852">
    <property type="protein sequence ID" value="EDO32077.1"/>
    <property type="molecule type" value="Genomic_DNA"/>
</dbReference>
<dbReference type="PhylomeDB" id="A7SW44"/>
<dbReference type="GO" id="GO:0006357">
    <property type="term" value="P:regulation of transcription by RNA polymerase II"/>
    <property type="evidence" value="ECO:0000318"/>
    <property type="project" value="GO_Central"/>
</dbReference>
<dbReference type="KEGG" id="nve:5503065"/>
<evidence type="ECO:0000256" key="7">
    <source>
        <dbReference type="ARBA" id="ARBA00031963"/>
    </source>
</evidence>
<dbReference type="Proteomes" id="UP000001593">
    <property type="component" value="Unassembled WGS sequence"/>
</dbReference>
<evidence type="ECO:0000256" key="6">
    <source>
        <dbReference type="ARBA" id="ARBA00023242"/>
    </source>
</evidence>
<protein>
    <recommendedName>
        <fullName evidence="3">Mediator of RNA polymerase II transcription subunit 29</fullName>
    </recommendedName>
    <alternativeName>
        <fullName evidence="7">Mediator complex subunit 29</fullName>
    </alternativeName>
</protein>
<keyword evidence="4" id="KW-0805">Transcription regulation</keyword>
<evidence type="ECO:0000256" key="2">
    <source>
        <dbReference type="ARBA" id="ARBA00009851"/>
    </source>
</evidence>
<organism evidence="9 10">
    <name type="scientific">Nematostella vectensis</name>
    <name type="common">Starlet sea anemone</name>
    <dbReference type="NCBI Taxonomy" id="45351"/>
    <lineage>
        <taxon>Eukaryota</taxon>
        <taxon>Metazoa</taxon>
        <taxon>Cnidaria</taxon>
        <taxon>Anthozoa</taxon>
        <taxon>Hexacorallia</taxon>
        <taxon>Actiniaria</taxon>
        <taxon>Edwardsiidae</taxon>
        <taxon>Nematostella</taxon>
    </lineage>
</organism>
<evidence type="ECO:0000256" key="4">
    <source>
        <dbReference type="ARBA" id="ARBA00023015"/>
    </source>
</evidence>
<name>A7SW44_NEMVE</name>
<evidence type="ECO:0000256" key="3">
    <source>
        <dbReference type="ARBA" id="ARBA00019684"/>
    </source>
</evidence>
<dbReference type="STRING" id="45351.A7SW44"/>
<dbReference type="InterPro" id="IPR021018">
    <property type="entry name" value="Mediator_Med29_met"/>
</dbReference>
<gene>
    <name evidence="9" type="ORF">NEMVEDRAFT_v1g247736</name>
</gene>
<keyword evidence="10" id="KW-1185">Reference proteome</keyword>
<keyword evidence="6" id="KW-0539">Nucleus</keyword>
<dbReference type="OrthoDB" id="6366949at2759"/>